<proteinExistence type="predicted"/>
<evidence type="ECO:0000259" key="2">
    <source>
        <dbReference type="Pfam" id="PF14111"/>
    </source>
</evidence>
<name>A0AAV1CX64_OLDCO</name>
<dbReference type="PANTHER" id="PTHR31286">
    <property type="entry name" value="GLYCINE-RICH CELL WALL STRUCTURAL PROTEIN 1.8-LIKE"/>
    <property type="match status" value="1"/>
</dbReference>
<feature type="compositionally biased region" description="Basic and acidic residues" evidence="1">
    <location>
        <begin position="81"/>
        <end position="102"/>
    </location>
</feature>
<dbReference type="InterPro" id="IPR025558">
    <property type="entry name" value="DUF4283"/>
</dbReference>
<dbReference type="Proteomes" id="UP001161247">
    <property type="component" value="Chromosome 3"/>
</dbReference>
<dbReference type="Pfam" id="PF14111">
    <property type="entry name" value="DUF4283"/>
    <property type="match status" value="1"/>
</dbReference>
<feature type="domain" description="DUF4283" evidence="2">
    <location>
        <begin position="183"/>
        <end position="265"/>
    </location>
</feature>
<evidence type="ECO:0000313" key="4">
    <source>
        <dbReference type="Proteomes" id="UP001161247"/>
    </source>
</evidence>
<feature type="region of interest" description="Disordered" evidence="1">
    <location>
        <begin position="47"/>
        <end position="119"/>
    </location>
</feature>
<keyword evidence="4" id="KW-1185">Reference proteome</keyword>
<evidence type="ECO:0000313" key="3">
    <source>
        <dbReference type="EMBL" id="CAI9099946.1"/>
    </source>
</evidence>
<organism evidence="3 4">
    <name type="scientific">Oldenlandia corymbosa var. corymbosa</name>
    <dbReference type="NCBI Taxonomy" id="529605"/>
    <lineage>
        <taxon>Eukaryota</taxon>
        <taxon>Viridiplantae</taxon>
        <taxon>Streptophyta</taxon>
        <taxon>Embryophyta</taxon>
        <taxon>Tracheophyta</taxon>
        <taxon>Spermatophyta</taxon>
        <taxon>Magnoliopsida</taxon>
        <taxon>eudicotyledons</taxon>
        <taxon>Gunneridae</taxon>
        <taxon>Pentapetalae</taxon>
        <taxon>asterids</taxon>
        <taxon>lamiids</taxon>
        <taxon>Gentianales</taxon>
        <taxon>Rubiaceae</taxon>
        <taxon>Rubioideae</taxon>
        <taxon>Spermacoceae</taxon>
        <taxon>Hedyotis-Oldenlandia complex</taxon>
        <taxon>Oldenlandia</taxon>
    </lineage>
</organism>
<evidence type="ECO:0000256" key="1">
    <source>
        <dbReference type="SAM" id="MobiDB-lite"/>
    </source>
</evidence>
<dbReference type="AlphaFoldDB" id="A0AAV1CX64"/>
<gene>
    <name evidence="3" type="ORF">OLC1_LOCUS9874</name>
</gene>
<sequence length="357" mass="40540">MDQNIFIVEEGKEDIVDVAPNPNMPSAPLESPLDQVMPMETDDLWCQGRMSRPNGHDLGITPEPPSMSDERANQSSTSFPLDDRSVKKPRHREDETLPEKLTQEPQVTLESVRPPPQPAPLPGINVPHPMNFREKFFGGKLLVFFDLFGEEEEIPNLDEDVILIRKGPIQKVVVHDRVEELLTKRWKNVVVVKLMGQTITLAQLQYRLERMWQNKDGFMVVDMDCGFFNVSFVNSADVKMVMTKGPWLIENSYLHTQIWTNTFDAKIAKVRFMLVWIQLVIGVGVGPMTITSAKVRIGPTRTSSHWPMHHYNNSFLRRVGQLDGKVIHIDHQIDAKTRKICKAGGGTGSHQAITFEV</sequence>
<dbReference type="EMBL" id="OX459120">
    <property type="protein sequence ID" value="CAI9099946.1"/>
    <property type="molecule type" value="Genomic_DNA"/>
</dbReference>
<accession>A0AAV1CX64</accession>
<dbReference type="PANTHER" id="PTHR31286:SF173">
    <property type="entry name" value="DUF4283 DOMAIN-CONTAINING PROTEIN"/>
    <property type="match status" value="1"/>
</dbReference>
<protein>
    <submittedName>
        <fullName evidence="3">OLC1v1036846C1</fullName>
    </submittedName>
</protein>
<dbReference type="InterPro" id="IPR040256">
    <property type="entry name" value="At4g02000-like"/>
</dbReference>
<reference evidence="3" key="1">
    <citation type="submission" date="2023-03" db="EMBL/GenBank/DDBJ databases">
        <authorList>
            <person name="Julca I."/>
        </authorList>
    </citation>
    <scope>NUCLEOTIDE SEQUENCE</scope>
</reference>